<dbReference type="SMART" id="SM00086">
    <property type="entry name" value="PAC"/>
    <property type="match status" value="1"/>
</dbReference>
<feature type="modified residue" description="4-aspartylphosphate" evidence="4">
    <location>
        <position position="595"/>
    </location>
</feature>
<dbReference type="Gene3D" id="3.40.50.2300">
    <property type="match status" value="1"/>
</dbReference>
<accession>A0ABT9E7Q9</accession>
<evidence type="ECO:0000259" key="7">
    <source>
        <dbReference type="PROSITE" id="PS50110"/>
    </source>
</evidence>
<dbReference type="PROSITE" id="PS50112">
    <property type="entry name" value="PAS"/>
    <property type="match status" value="1"/>
</dbReference>
<evidence type="ECO:0000313" key="10">
    <source>
        <dbReference type="EMBL" id="MDO9712237.1"/>
    </source>
</evidence>
<dbReference type="InterPro" id="IPR001610">
    <property type="entry name" value="PAC"/>
</dbReference>
<evidence type="ECO:0000259" key="6">
    <source>
        <dbReference type="PROSITE" id="PS50109"/>
    </source>
</evidence>
<feature type="domain" description="PAS" evidence="8">
    <location>
        <begin position="151"/>
        <end position="224"/>
    </location>
</feature>
<comment type="caution">
    <text evidence="10">The sequence shown here is derived from an EMBL/GenBank/DDBJ whole genome shotgun (WGS) entry which is preliminary data.</text>
</comment>
<keyword evidence="3 4" id="KW-0597">Phosphoprotein</keyword>
<dbReference type="EMBL" id="JAUTWS010000043">
    <property type="protein sequence ID" value="MDO9712237.1"/>
    <property type="molecule type" value="Genomic_DNA"/>
</dbReference>
<dbReference type="Gene3D" id="1.10.287.130">
    <property type="match status" value="1"/>
</dbReference>
<dbReference type="PRINTS" id="PR00344">
    <property type="entry name" value="BCTRLSENSOR"/>
</dbReference>
<dbReference type="Pfam" id="PF00512">
    <property type="entry name" value="HisKA"/>
    <property type="match status" value="1"/>
</dbReference>
<evidence type="ECO:0000259" key="8">
    <source>
        <dbReference type="PROSITE" id="PS50112"/>
    </source>
</evidence>
<dbReference type="InterPro" id="IPR035965">
    <property type="entry name" value="PAS-like_dom_sf"/>
</dbReference>
<dbReference type="SMART" id="SM00448">
    <property type="entry name" value="REC"/>
    <property type="match status" value="1"/>
</dbReference>
<dbReference type="PROSITE" id="PS50113">
    <property type="entry name" value="PAC"/>
    <property type="match status" value="1"/>
</dbReference>
<dbReference type="NCBIfam" id="TIGR00229">
    <property type="entry name" value="sensory_box"/>
    <property type="match status" value="1"/>
</dbReference>
<comment type="catalytic activity">
    <reaction evidence="1">
        <text>ATP + protein L-histidine = ADP + protein N-phospho-L-histidine.</text>
        <dbReference type="EC" id="2.7.13.3"/>
    </reaction>
</comment>
<dbReference type="EC" id="2.7.13.3" evidence="2"/>
<evidence type="ECO:0000256" key="1">
    <source>
        <dbReference type="ARBA" id="ARBA00000085"/>
    </source>
</evidence>
<dbReference type="RefSeq" id="WP_305107093.1">
    <property type="nucleotide sequence ID" value="NZ_JAUTWS010000043.1"/>
</dbReference>
<dbReference type="Pfam" id="PF02518">
    <property type="entry name" value="HATPase_c"/>
    <property type="match status" value="1"/>
</dbReference>
<dbReference type="Pfam" id="PF13426">
    <property type="entry name" value="PAS_9"/>
    <property type="match status" value="1"/>
</dbReference>
<evidence type="ECO:0000256" key="3">
    <source>
        <dbReference type="ARBA" id="ARBA00022553"/>
    </source>
</evidence>
<evidence type="ECO:0000259" key="9">
    <source>
        <dbReference type="PROSITE" id="PS50113"/>
    </source>
</evidence>
<dbReference type="Gene3D" id="3.30.450.20">
    <property type="entry name" value="PAS domain"/>
    <property type="match status" value="1"/>
</dbReference>
<dbReference type="InterPro" id="IPR000014">
    <property type="entry name" value="PAS"/>
</dbReference>
<gene>
    <name evidence="10" type="ORF">Q7A36_28095</name>
</gene>
<evidence type="ECO:0000256" key="4">
    <source>
        <dbReference type="PROSITE-ProRule" id="PRU00169"/>
    </source>
</evidence>
<dbReference type="CDD" id="cd16919">
    <property type="entry name" value="HATPase_CckA-like"/>
    <property type="match status" value="1"/>
</dbReference>
<keyword evidence="11" id="KW-1185">Reference proteome</keyword>
<dbReference type="PROSITE" id="PS50109">
    <property type="entry name" value="HIS_KIN"/>
    <property type="match status" value="1"/>
</dbReference>
<dbReference type="InterPro" id="IPR005467">
    <property type="entry name" value="His_kinase_dom"/>
</dbReference>
<dbReference type="Pfam" id="PF00072">
    <property type="entry name" value="Response_reg"/>
    <property type="match status" value="1"/>
</dbReference>
<proteinExistence type="predicted"/>
<evidence type="ECO:0000313" key="11">
    <source>
        <dbReference type="Proteomes" id="UP001243009"/>
    </source>
</evidence>
<feature type="domain" description="Response regulatory" evidence="7">
    <location>
        <begin position="545"/>
        <end position="660"/>
    </location>
</feature>
<feature type="transmembrane region" description="Helical" evidence="5">
    <location>
        <begin position="63"/>
        <end position="86"/>
    </location>
</feature>
<dbReference type="InterPro" id="IPR003594">
    <property type="entry name" value="HATPase_dom"/>
</dbReference>
<keyword evidence="5" id="KW-0812">Transmembrane</keyword>
<dbReference type="InterPro" id="IPR036097">
    <property type="entry name" value="HisK_dim/P_sf"/>
</dbReference>
<evidence type="ECO:0000256" key="2">
    <source>
        <dbReference type="ARBA" id="ARBA00012438"/>
    </source>
</evidence>
<dbReference type="SMART" id="SM00388">
    <property type="entry name" value="HisKA"/>
    <property type="match status" value="1"/>
</dbReference>
<sequence>MGYLLDLLTTTGLSPHGFCLLWQPELIWLHAVSDAVIGVSYFAIPLALAYFVSRRKDIAFGWIFWLFAAFILACGTTHFMAILTLWNPVYGVEALVKVGTAAISLLTAAMLWPLVIKALAFPTPAAFREVSQQAAIREAERNQALSRLRQSEETFRFLVNGVTDYAIFMLDAGGRVATWNTGAERLKRYTEREILGQHFSAFYTQDDRDAGLPARVLETVQREGRYDGEGWRVRKDGSRFWAHVVVDPLRDDAGRLVGYAKVTRDITERRQAEQALEQTRAALAQAQKMETIGQLAGGVAHDFNNLLTAILGGASLLERRASERLDGEARKLLAGIREAAKRAATLTHQLLAFSRKQTLAPQVAEVNRLVMGASELLRRTLGEGVAIETVLAGGLWRTCVDPNQLENAVLNLAVNARDAMPDGGRLTLETGNVLLDESYAAAQPDVTPGQYVMVAVSDTGTGMSEEVMRKAFEPFFTTKPEGRGTGLGLSQVFGFVKQSGGHIKLYSELGRGTTVKIYLPRHLAEGDREVVAELPYADVPRGSETILVVEDHDNVREYVTNALGHLGYRVLEAAEGRRALEILADHPEVALLLTDVGLPGINGRHLADQARQRAPGMRVVFMTAYARNAIGHHGLLDVGIHLLPKPFTVDALARKLREVLDGVRR</sequence>
<keyword evidence="5" id="KW-1133">Transmembrane helix</keyword>
<feature type="transmembrane region" description="Helical" evidence="5">
    <location>
        <begin position="27"/>
        <end position="51"/>
    </location>
</feature>
<dbReference type="SUPFAM" id="SSF47384">
    <property type="entry name" value="Homodimeric domain of signal transducing histidine kinase"/>
    <property type="match status" value="1"/>
</dbReference>
<dbReference type="SMART" id="SM00091">
    <property type="entry name" value="PAS"/>
    <property type="match status" value="1"/>
</dbReference>
<feature type="domain" description="PAC" evidence="9">
    <location>
        <begin position="226"/>
        <end position="278"/>
    </location>
</feature>
<dbReference type="Gene3D" id="3.30.565.10">
    <property type="entry name" value="Histidine kinase-like ATPase, C-terminal domain"/>
    <property type="match status" value="1"/>
</dbReference>
<dbReference type="SUPFAM" id="SSF55874">
    <property type="entry name" value="ATPase domain of HSP90 chaperone/DNA topoisomerase II/histidine kinase"/>
    <property type="match status" value="1"/>
</dbReference>
<evidence type="ECO:0000256" key="5">
    <source>
        <dbReference type="SAM" id="Phobius"/>
    </source>
</evidence>
<dbReference type="SMART" id="SM00387">
    <property type="entry name" value="HATPase_c"/>
    <property type="match status" value="1"/>
</dbReference>
<dbReference type="InterPro" id="IPR001789">
    <property type="entry name" value="Sig_transdc_resp-reg_receiver"/>
</dbReference>
<feature type="transmembrane region" description="Helical" evidence="5">
    <location>
        <begin position="98"/>
        <end position="120"/>
    </location>
</feature>
<keyword evidence="5" id="KW-0472">Membrane</keyword>
<dbReference type="InterPro" id="IPR011006">
    <property type="entry name" value="CheY-like_superfamily"/>
</dbReference>
<dbReference type="Pfam" id="PF25487">
    <property type="entry name" value="ETR1_N"/>
    <property type="match status" value="1"/>
</dbReference>
<dbReference type="SUPFAM" id="SSF55785">
    <property type="entry name" value="PYP-like sensor domain (PAS domain)"/>
    <property type="match status" value="1"/>
</dbReference>
<dbReference type="InterPro" id="IPR003661">
    <property type="entry name" value="HisK_dim/P_dom"/>
</dbReference>
<dbReference type="Proteomes" id="UP001243009">
    <property type="component" value="Unassembled WGS sequence"/>
</dbReference>
<dbReference type="PANTHER" id="PTHR43065">
    <property type="entry name" value="SENSOR HISTIDINE KINASE"/>
    <property type="match status" value="1"/>
</dbReference>
<dbReference type="PANTHER" id="PTHR43065:SF49">
    <property type="entry name" value="HISTIDINE KINASE"/>
    <property type="match status" value="1"/>
</dbReference>
<dbReference type="CDD" id="cd00130">
    <property type="entry name" value="PAS"/>
    <property type="match status" value="1"/>
</dbReference>
<reference evidence="10 11" key="1">
    <citation type="submission" date="2023-08" db="EMBL/GenBank/DDBJ databases">
        <title>The draft genome sequence of Paracraurococcus sp. LOR1-02.</title>
        <authorList>
            <person name="Kingkaew E."/>
            <person name="Tanasupawat S."/>
        </authorList>
    </citation>
    <scope>NUCLEOTIDE SEQUENCE [LARGE SCALE GENOMIC DNA]</scope>
    <source>
        <strain evidence="10 11">LOR1-02</strain>
    </source>
</reference>
<protein>
    <recommendedName>
        <fullName evidence="2">histidine kinase</fullName>
        <ecNumber evidence="2">2.7.13.3</ecNumber>
    </recommendedName>
</protein>
<dbReference type="InterPro" id="IPR058544">
    <property type="entry name" value="ETR1_N"/>
</dbReference>
<dbReference type="InterPro" id="IPR004358">
    <property type="entry name" value="Sig_transdc_His_kin-like_C"/>
</dbReference>
<dbReference type="CDD" id="cd00082">
    <property type="entry name" value="HisKA"/>
    <property type="match status" value="1"/>
</dbReference>
<name>A0ABT9E7Q9_9PROT</name>
<dbReference type="SUPFAM" id="SSF52172">
    <property type="entry name" value="CheY-like"/>
    <property type="match status" value="1"/>
</dbReference>
<dbReference type="PROSITE" id="PS50110">
    <property type="entry name" value="RESPONSE_REGULATORY"/>
    <property type="match status" value="1"/>
</dbReference>
<feature type="domain" description="Histidine kinase" evidence="6">
    <location>
        <begin position="298"/>
        <end position="523"/>
    </location>
</feature>
<dbReference type="InterPro" id="IPR036890">
    <property type="entry name" value="HATPase_C_sf"/>
</dbReference>
<organism evidence="10 11">
    <name type="scientific">Paracraurococcus lichenis</name>
    <dbReference type="NCBI Taxonomy" id="3064888"/>
    <lineage>
        <taxon>Bacteria</taxon>
        <taxon>Pseudomonadati</taxon>
        <taxon>Pseudomonadota</taxon>
        <taxon>Alphaproteobacteria</taxon>
        <taxon>Acetobacterales</taxon>
        <taxon>Roseomonadaceae</taxon>
        <taxon>Paracraurococcus</taxon>
    </lineage>
</organism>
<dbReference type="InterPro" id="IPR000700">
    <property type="entry name" value="PAS-assoc_C"/>
</dbReference>